<evidence type="ECO:0000313" key="2">
    <source>
        <dbReference type="Proteomes" id="UP000189796"/>
    </source>
</evidence>
<evidence type="ECO:0000313" key="1">
    <source>
        <dbReference type="EMBL" id="SHG34149.1"/>
    </source>
</evidence>
<name>A0A1M5J1H6_9BRAD</name>
<sequence>MVMGGVITAVAVTIMDGGTVVIAAGIKTHTQRGRLSWRPVNLP</sequence>
<protein>
    <submittedName>
        <fullName evidence="1">Uncharacterized protein</fullName>
    </submittedName>
</protein>
<reference evidence="1 2" key="1">
    <citation type="submission" date="2016-11" db="EMBL/GenBank/DDBJ databases">
        <authorList>
            <person name="Jaros S."/>
            <person name="Januszkiewicz K."/>
            <person name="Wedrychowicz H."/>
        </authorList>
    </citation>
    <scope>NUCLEOTIDE SEQUENCE [LARGE SCALE GENOMIC DNA]</scope>
    <source>
        <strain evidence="1 2">GAS138</strain>
    </source>
</reference>
<gene>
    <name evidence="1" type="ORF">SAMN05443248_1210</name>
</gene>
<dbReference type="EMBL" id="LT670817">
    <property type="protein sequence ID" value="SHG34149.1"/>
    <property type="molecule type" value="Genomic_DNA"/>
</dbReference>
<organism evidence="1 2">
    <name type="scientific">Bradyrhizobium erythrophlei</name>
    <dbReference type="NCBI Taxonomy" id="1437360"/>
    <lineage>
        <taxon>Bacteria</taxon>
        <taxon>Pseudomonadati</taxon>
        <taxon>Pseudomonadota</taxon>
        <taxon>Alphaproteobacteria</taxon>
        <taxon>Hyphomicrobiales</taxon>
        <taxon>Nitrobacteraceae</taxon>
        <taxon>Bradyrhizobium</taxon>
    </lineage>
</organism>
<proteinExistence type="predicted"/>
<dbReference type="Proteomes" id="UP000189796">
    <property type="component" value="Chromosome I"/>
</dbReference>
<dbReference type="AlphaFoldDB" id="A0A1M5J1H6"/>
<accession>A0A1M5J1H6</accession>